<evidence type="ECO:0000256" key="1">
    <source>
        <dbReference type="SAM" id="MobiDB-lite"/>
    </source>
</evidence>
<feature type="domain" description="BAR" evidence="2">
    <location>
        <begin position="15"/>
        <end position="237"/>
    </location>
</feature>
<feature type="compositionally biased region" description="Polar residues" evidence="1">
    <location>
        <begin position="387"/>
        <end position="400"/>
    </location>
</feature>
<proteinExistence type="predicted"/>
<dbReference type="KEGG" id="ffu:CLAFUR5_07108"/>
<organism evidence="3 4">
    <name type="scientific">Passalora fulva</name>
    <name type="common">Tomato leaf mold</name>
    <name type="synonym">Cladosporium fulvum</name>
    <dbReference type="NCBI Taxonomy" id="5499"/>
    <lineage>
        <taxon>Eukaryota</taxon>
        <taxon>Fungi</taxon>
        <taxon>Dikarya</taxon>
        <taxon>Ascomycota</taxon>
        <taxon>Pezizomycotina</taxon>
        <taxon>Dothideomycetes</taxon>
        <taxon>Dothideomycetidae</taxon>
        <taxon>Mycosphaerellales</taxon>
        <taxon>Mycosphaerellaceae</taxon>
        <taxon>Fulvia</taxon>
    </lineage>
</organism>
<dbReference type="InterPro" id="IPR027267">
    <property type="entry name" value="AH/BAR_dom_sf"/>
</dbReference>
<feature type="region of interest" description="Disordered" evidence="1">
    <location>
        <begin position="1"/>
        <end position="25"/>
    </location>
</feature>
<dbReference type="InterPro" id="IPR004148">
    <property type="entry name" value="BAR_dom"/>
</dbReference>
<evidence type="ECO:0000313" key="4">
    <source>
        <dbReference type="Proteomes" id="UP000756132"/>
    </source>
</evidence>
<dbReference type="GeneID" id="71986986"/>
<feature type="compositionally biased region" description="Polar residues" evidence="1">
    <location>
        <begin position="306"/>
        <end position="326"/>
    </location>
</feature>
<name>A0A9Q8PAZ0_PASFU</name>
<dbReference type="OrthoDB" id="14167at2759"/>
<evidence type="ECO:0000259" key="2">
    <source>
        <dbReference type="PROSITE" id="PS51021"/>
    </source>
</evidence>
<dbReference type="RefSeq" id="XP_047763511.1">
    <property type="nucleotide sequence ID" value="XM_047906256.1"/>
</dbReference>
<dbReference type="PROSITE" id="PS51021">
    <property type="entry name" value="BAR"/>
    <property type="match status" value="1"/>
</dbReference>
<feature type="compositionally biased region" description="Basic and acidic residues" evidence="1">
    <location>
        <begin position="369"/>
        <end position="385"/>
    </location>
</feature>
<dbReference type="AlphaFoldDB" id="A0A9Q8PAZ0"/>
<dbReference type="Gene3D" id="1.20.1270.60">
    <property type="entry name" value="Arfaptin homology (AH) domain/BAR domain"/>
    <property type="match status" value="1"/>
</dbReference>
<dbReference type="Pfam" id="PF03114">
    <property type="entry name" value="BAR"/>
    <property type="match status" value="1"/>
</dbReference>
<reference evidence="3" key="1">
    <citation type="submission" date="2021-12" db="EMBL/GenBank/DDBJ databases">
        <authorList>
            <person name="Zaccaron A."/>
            <person name="Stergiopoulos I."/>
        </authorList>
    </citation>
    <scope>NUCLEOTIDE SEQUENCE</scope>
    <source>
        <strain evidence="3">Race5_Kim</strain>
    </source>
</reference>
<gene>
    <name evidence="3" type="ORF">CLAFUR5_07108</name>
</gene>
<dbReference type="EMBL" id="CP090168">
    <property type="protein sequence ID" value="UJO19145.1"/>
    <property type="molecule type" value="Genomic_DNA"/>
</dbReference>
<feature type="compositionally biased region" description="Polar residues" evidence="1">
    <location>
        <begin position="425"/>
        <end position="434"/>
    </location>
</feature>
<dbReference type="OMA" id="KSMTSYV"/>
<feature type="region of interest" description="Disordered" evidence="1">
    <location>
        <begin position="239"/>
        <end position="434"/>
    </location>
</feature>
<dbReference type="GO" id="GO:0005737">
    <property type="term" value="C:cytoplasm"/>
    <property type="evidence" value="ECO:0007669"/>
    <property type="project" value="InterPro"/>
</dbReference>
<dbReference type="SUPFAM" id="SSF103657">
    <property type="entry name" value="BAR/IMD domain-like"/>
    <property type="match status" value="1"/>
</dbReference>
<feature type="compositionally biased region" description="Pro residues" evidence="1">
    <location>
        <begin position="403"/>
        <end position="421"/>
    </location>
</feature>
<sequence>MNINKKFDRMKQWGKERMGGEVKTDTTDDFKSLEMEMDLRHNGMEKLKKSADIYVQHTAKREKYQDKEQQLPIGYFGSTMVAHGDDFEPDSEFGQCLSSLGRANERIARMQETYCANATSSWLESLERSLVQMKEFQRARKQLDSRRLAYDTASVKMQKSKKEDFRMEEELRNQKMKYEESSEDVYRRMIDIKEAEVESVQDLTSFLEAELTYYDRCREVLMQLKRDWPAQAMVGGISRASTASPVNGGAPRRNTTRSRASSINDRFGRIEEDEPLEPPRRIGSRVPSAASSPRKELPGFDLPVRPNQNTRSTSTPGFEGPTSLNRGESPAGMPRLSRVPTEPSQLLGARSNLRITKLRGQDGAPDVFGDDHSDYGSSTFDEHHRTPSWSTMSQDGGSQTKKAPPPPPPSRAKKPPPPPPMKRSALSSSEVPQY</sequence>
<dbReference type="Proteomes" id="UP000756132">
    <property type="component" value="Chromosome 6"/>
</dbReference>
<keyword evidence="4" id="KW-1185">Reference proteome</keyword>
<dbReference type="SMART" id="SM00721">
    <property type="entry name" value="BAR"/>
    <property type="match status" value="1"/>
</dbReference>
<reference evidence="3" key="2">
    <citation type="journal article" date="2022" name="Microb. Genom.">
        <title>A chromosome-scale genome assembly of the tomato pathogen Cladosporium fulvum reveals a compartmentalized genome architecture and the presence of a dispensable chromosome.</title>
        <authorList>
            <person name="Zaccaron A.Z."/>
            <person name="Chen L.H."/>
            <person name="Samaras A."/>
            <person name="Stergiopoulos I."/>
        </authorList>
    </citation>
    <scope>NUCLEOTIDE SEQUENCE</scope>
    <source>
        <strain evidence="3">Race5_Kim</strain>
    </source>
</reference>
<accession>A0A9Q8PAZ0</accession>
<protein>
    <recommendedName>
        <fullName evidence="2">BAR domain-containing protein</fullName>
    </recommendedName>
</protein>
<evidence type="ECO:0000313" key="3">
    <source>
        <dbReference type="EMBL" id="UJO19145.1"/>
    </source>
</evidence>